<evidence type="ECO:0000256" key="1">
    <source>
        <dbReference type="SAM" id="SignalP"/>
    </source>
</evidence>
<proteinExistence type="predicted"/>
<comment type="caution">
    <text evidence="2">The sequence shown here is derived from an EMBL/GenBank/DDBJ whole genome shotgun (WGS) entry which is preliminary data.</text>
</comment>
<protein>
    <recommendedName>
        <fullName evidence="4">HEAT repeat domain-containing protein</fullName>
    </recommendedName>
</protein>
<gene>
    <name evidence="2" type="ORF">GCM10011282_19370</name>
</gene>
<evidence type="ECO:0000313" key="2">
    <source>
        <dbReference type="EMBL" id="GGX13361.1"/>
    </source>
</evidence>
<keyword evidence="1" id="KW-0732">Signal</keyword>
<dbReference type="Proteomes" id="UP000620127">
    <property type="component" value="Unassembled WGS sequence"/>
</dbReference>
<feature type="signal peptide" evidence="1">
    <location>
        <begin position="1"/>
        <end position="18"/>
    </location>
</feature>
<dbReference type="InterPro" id="IPR016024">
    <property type="entry name" value="ARM-type_fold"/>
</dbReference>
<dbReference type="InterPro" id="IPR011989">
    <property type="entry name" value="ARM-like"/>
</dbReference>
<evidence type="ECO:0008006" key="4">
    <source>
        <dbReference type="Google" id="ProtNLM"/>
    </source>
</evidence>
<dbReference type="EMBL" id="BMYT01000003">
    <property type="protein sequence ID" value="GGX13361.1"/>
    <property type="molecule type" value="Genomic_DNA"/>
</dbReference>
<dbReference type="Gene3D" id="1.25.10.10">
    <property type="entry name" value="Leucine-rich Repeat Variant"/>
    <property type="match status" value="1"/>
</dbReference>
<organism evidence="2 3">
    <name type="scientific">Undibacterium macrobrachii</name>
    <dbReference type="NCBI Taxonomy" id="1119058"/>
    <lineage>
        <taxon>Bacteria</taxon>
        <taxon>Pseudomonadati</taxon>
        <taxon>Pseudomonadota</taxon>
        <taxon>Betaproteobacteria</taxon>
        <taxon>Burkholderiales</taxon>
        <taxon>Oxalobacteraceae</taxon>
        <taxon>Undibacterium</taxon>
    </lineage>
</organism>
<dbReference type="RefSeq" id="WP_189345932.1">
    <property type="nucleotide sequence ID" value="NZ_BMYT01000003.1"/>
</dbReference>
<evidence type="ECO:0000313" key="3">
    <source>
        <dbReference type="Proteomes" id="UP000620127"/>
    </source>
</evidence>
<dbReference type="SUPFAM" id="SSF48371">
    <property type="entry name" value="ARM repeat"/>
    <property type="match status" value="1"/>
</dbReference>
<keyword evidence="3" id="KW-1185">Reference proteome</keyword>
<name>A0ABQ2XGA6_9BURK</name>
<sequence>MKKIILALMCCLCTNAYAKRLQDDAVLKWVGVEVVTKDFSSVGKIRELTKITPGMTAAITNPALPQACRNIREAYPLEAVNCQAISMEGGTALYAVEISSKNISVNQNTFRCNKNSFLPKRLKNLEAHSFQIFDNYLKKPNSIAANDIINNRNALDSTEPELSTQLNKISIELQDQIDALRKGVSSCKSEDRAAAIQLFNYSGKPTLATEIATNMMLDPDSHVRNNATRLLSVFAKFIPSHKHAQLMINSCKLIDHPSFTDRNKGLALIAQLSKENNWNKTIFPQACLNTIREIQRMSISEQLGGYANSILKQIEP</sequence>
<feature type="chain" id="PRO_5045636418" description="HEAT repeat domain-containing protein" evidence="1">
    <location>
        <begin position="19"/>
        <end position="316"/>
    </location>
</feature>
<reference evidence="3" key="1">
    <citation type="journal article" date="2019" name="Int. J. Syst. Evol. Microbiol.">
        <title>The Global Catalogue of Microorganisms (GCM) 10K type strain sequencing project: providing services to taxonomists for standard genome sequencing and annotation.</title>
        <authorList>
            <consortium name="The Broad Institute Genomics Platform"/>
            <consortium name="The Broad Institute Genome Sequencing Center for Infectious Disease"/>
            <person name="Wu L."/>
            <person name="Ma J."/>
        </authorList>
    </citation>
    <scope>NUCLEOTIDE SEQUENCE [LARGE SCALE GENOMIC DNA]</scope>
    <source>
        <strain evidence="3">KCTC 23916</strain>
    </source>
</reference>
<accession>A0ABQ2XGA6</accession>